<evidence type="ECO:0000313" key="1">
    <source>
        <dbReference type="EMBL" id="RDV12635.1"/>
    </source>
</evidence>
<evidence type="ECO:0000313" key="2">
    <source>
        <dbReference type="Proteomes" id="UP000256708"/>
    </source>
</evidence>
<name>A0A3D8L5D3_9BACT</name>
<organism evidence="1 2">
    <name type="scientific">Pontibacter diazotrophicus</name>
    <dbReference type="NCBI Taxonomy" id="1400979"/>
    <lineage>
        <taxon>Bacteria</taxon>
        <taxon>Pseudomonadati</taxon>
        <taxon>Bacteroidota</taxon>
        <taxon>Cytophagia</taxon>
        <taxon>Cytophagales</taxon>
        <taxon>Hymenobacteraceae</taxon>
        <taxon>Pontibacter</taxon>
    </lineage>
</organism>
<sequence>MMLSFRSQKEVERAKTLCESKGIGVACALAFDDITEEEAKSFVKHVPHEGQNRFCNYINQSIDGLCNTAKDSLETAIQYVESLNGCKGGYLLIYQKEEPLLKALEPAKAHA</sequence>
<keyword evidence="2" id="KW-1185">Reference proteome</keyword>
<proteinExistence type="predicted"/>
<gene>
    <name evidence="1" type="ORF">DXT99_22520</name>
</gene>
<reference evidence="2" key="1">
    <citation type="submission" date="2018-08" db="EMBL/GenBank/DDBJ databases">
        <authorList>
            <person name="Liu Z.-W."/>
            <person name="Du Z.-J."/>
        </authorList>
    </citation>
    <scope>NUCLEOTIDE SEQUENCE [LARGE SCALE GENOMIC DNA]</scope>
    <source>
        <strain evidence="2">H4X</strain>
    </source>
</reference>
<accession>A0A3D8L5D3</accession>
<protein>
    <submittedName>
        <fullName evidence="1">Uncharacterized protein</fullName>
    </submittedName>
</protein>
<dbReference type="AlphaFoldDB" id="A0A3D8L5D3"/>
<dbReference type="Proteomes" id="UP000256708">
    <property type="component" value="Unassembled WGS sequence"/>
</dbReference>
<comment type="caution">
    <text evidence="1">The sequence shown here is derived from an EMBL/GenBank/DDBJ whole genome shotgun (WGS) entry which is preliminary data.</text>
</comment>
<dbReference type="EMBL" id="QRGR01000033">
    <property type="protein sequence ID" value="RDV12635.1"/>
    <property type="molecule type" value="Genomic_DNA"/>
</dbReference>